<protein>
    <submittedName>
        <fullName evidence="1">Uncharacterized protein</fullName>
    </submittedName>
</protein>
<evidence type="ECO:0000313" key="2">
    <source>
        <dbReference type="Proteomes" id="UP000254487"/>
    </source>
</evidence>
<dbReference type="Proteomes" id="UP000254487">
    <property type="component" value="Unassembled WGS sequence"/>
</dbReference>
<evidence type="ECO:0000313" key="1">
    <source>
        <dbReference type="EMBL" id="STU70824.1"/>
    </source>
</evidence>
<organism evidence="1 2">
    <name type="scientific">Klebsiella pneumoniae subsp. ozaenae</name>
    <dbReference type="NCBI Taxonomy" id="574"/>
    <lineage>
        <taxon>Bacteria</taxon>
        <taxon>Pseudomonadati</taxon>
        <taxon>Pseudomonadota</taxon>
        <taxon>Gammaproteobacteria</taxon>
        <taxon>Enterobacterales</taxon>
        <taxon>Enterobacteriaceae</taxon>
        <taxon>Klebsiella/Raoultella group</taxon>
        <taxon>Klebsiella</taxon>
        <taxon>Klebsiella pneumoniae complex</taxon>
    </lineage>
</organism>
<reference evidence="1 2" key="1">
    <citation type="submission" date="2018-06" db="EMBL/GenBank/DDBJ databases">
        <authorList>
            <consortium name="Pathogen Informatics"/>
            <person name="Doyle S."/>
        </authorList>
    </citation>
    <scope>NUCLEOTIDE SEQUENCE [LARGE SCALE GENOMIC DNA]</scope>
    <source>
        <strain evidence="1 2">NCTC10313</strain>
    </source>
</reference>
<dbReference type="AlphaFoldDB" id="A0A377ZI33"/>
<name>A0A377ZI33_KLEPO</name>
<sequence length="137" mass="14722">MATARSGYTLQVIKAGQQGHVEMRWGHLADVDTRAAAAIMQHIGRSSSSRGQQEISLSLTNAASGISVELHHPASGESATPAFIEAELKKIVQIVGWLRGGRRYPYCGVACRLGKKKIHAAAWIFLRGGGENASQRD</sequence>
<proteinExistence type="predicted"/>
<gene>
    <name evidence="1" type="ORF">NCTC10313_03019</name>
</gene>
<accession>A0A377ZI33</accession>
<dbReference type="EMBL" id="UGLW01000003">
    <property type="protein sequence ID" value="STU70824.1"/>
    <property type="molecule type" value="Genomic_DNA"/>
</dbReference>